<dbReference type="FunFam" id="3.30.70.330:FF:000043">
    <property type="entry name" value="paraspeckle component 1 isoform X1"/>
    <property type="match status" value="1"/>
</dbReference>
<evidence type="ECO:0000259" key="6">
    <source>
        <dbReference type="PROSITE" id="PS50102"/>
    </source>
</evidence>
<dbReference type="Gene3D" id="6.10.250.1170">
    <property type="match status" value="1"/>
</dbReference>
<dbReference type="InterPro" id="IPR012677">
    <property type="entry name" value="Nucleotide-bd_a/b_plait_sf"/>
</dbReference>
<feature type="compositionally biased region" description="Low complexity" evidence="5">
    <location>
        <begin position="70"/>
        <end position="81"/>
    </location>
</feature>
<feature type="domain" description="RRM" evidence="6">
    <location>
        <begin position="130"/>
        <end position="202"/>
    </location>
</feature>
<dbReference type="Pfam" id="PF00076">
    <property type="entry name" value="RRM_1"/>
    <property type="match status" value="2"/>
</dbReference>
<evidence type="ECO:0000256" key="4">
    <source>
        <dbReference type="SAM" id="Coils"/>
    </source>
</evidence>
<evidence type="ECO:0000313" key="8">
    <source>
        <dbReference type="Proteomes" id="UP001652700"/>
    </source>
</evidence>
<feature type="region of interest" description="Disordered" evidence="5">
    <location>
        <begin position="1"/>
        <end position="81"/>
    </location>
</feature>
<dbReference type="Gene3D" id="3.30.70.330">
    <property type="match status" value="2"/>
</dbReference>
<feature type="compositionally biased region" description="Basic and acidic residues" evidence="5">
    <location>
        <begin position="49"/>
        <end position="61"/>
    </location>
</feature>
<dbReference type="AlphaFoldDB" id="A0A6P7FM07"/>
<dbReference type="KEGG" id="dvv:114331801"/>
<sequence>MEENKPADQTSAKVESSTDNNSENVTNRRNYGGRTRARGGGPGQRNRQRFNDASENKEVLQGRKRPVGDNFNNNNQNSQNFVEDASLKSYGRFRPRNFENKLHEKVMELSGPTWELPVNDIPERKFNCRNRLYIGNISSEITENDLEELFKPYGETAEIFINKDKNFAFLKFDYNCNARKAKKELDGTLIKTRVLKIRVAPYSSSVKVKNLTPYVTNELLAYAFSIFGEVDRAVVCVDERGKPTGEAIIDFSKKGSSLHAIKACSDDCFFLTNSLRPCIVEPFEYSDLSDGYSEKDVPKRNNDYQNERNIGPRFATKGSFEEDYGVRWKELYSIHRQKELALKMDFNLEVEKLQAQIEYAKYEYETEELRNTLRMREMNKEKQKREWEMKKRQFEEERQRTEENMKRSQEGIDARVHREQEDMRRMQEENKLYLQAHNLDSILEMQEKGYEQQSADLSQPYEQECSNISSFNSGYVRPPSTIRYPAENGGVWVTDSSRQKRKRFN</sequence>
<reference evidence="9" key="1">
    <citation type="submission" date="2025-04" db="UniProtKB">
        <authorList>
            <consortium name="RefSeq"/>
        </authorList>
    </citation>
    <scope>IDENTIFICATION</scope>
    <source>
        <tissue evidence="9">Whole insect</tissue>
    </source>
</reference>
<dbReference type="InterPro" id="IPR035979">
    <property type="entry name" value="RBD_domain_sf"/>
</dbReference>
<evidence type="ECO:0000256" key="3">
    <source>
        <dbReference type="PROSITE-ProRule" id="PRU00176"/>
    </source>
</evidence>
<evidence type="ECO:0000313" key="7">
    <source>
        <dbReference type="EnsemblMetazoa" id="XP_028137264.1"/>
    </source>
</evidence>
<keyword evidence="1" id="KW-0677">Repeat</keyword>
<dbReference type="InParanoid" id="A0A6P7FM07"/>
<dbReference type="PANTHER" id="PTHR23189">
    <property type="entry name" value="RNA RECOGNITION MOTIF-CONTAINING"/>
    <property type="match status" value="1"/>
</dbReference>
<name>A0A6P7FM07_DIAVI</name>
<evidence type="ECO:0000256" key="2">
    <source>
        <dbReference type="ARBA" id="ARBA00022884"/>
    </source>
</evidence>
<dbReference type="Proteomes" id="UP001652700">
    <property type="component" value="Unplaced"/>
</dbReference>
<dbReference type="InterPro" id="IPR000504">
    <property type="entry name" value="RRM_dom"/>
</dbReference>
<dbReference type="Pfam" id="PF08075">
    <property type="entry name" value="NOPS"/>
    <property type="match status" value="1"/>
</dbReference>
<proteinExistence type="predicted"/>
<keyword evidence="4" id="KW-0175">Coiled coil</keyword>
<dbReference type="InterPro" id="IPR012975">
    <property type="entry name" value="NOPS"/>
</dbReference>
<reference evidence="7" key="2">
    <citation type="submission" date="2025-05" db="UniProtKB">
        <authorList>
            <consortium name="EnsemblMetazoa"/>
        </authorList>
    </citation>
    <scope>IDENTIFICATION</scope>
</reference>
<dbReference type="SMART" id="SM00360">
    <property type="entry name" value="RRM"/>
    <property type="match status" value="2"/>
</dbReference>
<dbReference type="EnsemblMetazoa" id="XM_028281463.2">
    <property type="protein sequence ID" value="XP_028137264.1"/>
    <property type="gene ID" value="LOC114331801"/>
</dbReference>
<feature type="domain" description="RRM" evidence="6">
    <location>
        <begin position="204"/>
        <end position="263"/>
    </location>
</feature>
<protein>
    <submittedName>
        <fullName evidence="9">Hrp65 protein-like isoform X1</fullName>
    </submittedName>
</protein>
<keyword evidence="8" id="KW-1185">Reference proteome</keyword>
<dbReference type="GeneID" id="114331801"/>
<dbReference type="FunCoup" id="A0A6P7FM07">
    <property type="interactions" value="445"/>
</dbReference>
<dbReference type="SUPFAM" id="SSF54928">
    <property type="entry name" value="RNA-binding domain, RBD"/>
    <property type="match status" value="1"/>
</dbReference>
<feature type="compositionally biased region" description="Polar residues" evidence="5">
    <location>
        <begin position="7"/>
        <end position="27"/>
    </location>
</feature>
<accession>A0A6P7FM07</accession>
<evidence type="ECO:0000256" key="1">
    <source>
        <dbReference type="ARBA" id="ARBA00022737"/>
    </source>
</evidence>
<dbReference type="GO" id="GO:0003723">
    <property type="term" value="F:RNA binding"/>
    <property type="evidence" value="ECO:0007669"/>
    <property type="project" value="UniProtKB-UniRule"/>
</dbReference>
<keyword evidence="2 3" id="KW-0694">RNA-binding</keyword>
<evidence type="ECO:0000313" key="9">
    <source>
        <dbReference type="RefSeq" id="XP_028137264.1"/>
    </source>
</evidence>
<organism evidence="9">
    <name type="scientific">Diabrotica virgifera virgifera</name>
    <name type="common">western corn rootworm</name>
    <dbReference type="NCBI Taxonomy" id="50390"/>
    <lineage>
        <taxon>Eukaryota</taxon>
        <taxon>Metazoa</taxon>
        <taxon>Ecdysozoa</taxon>
        <taxon>Arthropoda</taxon>
        <taxon>Hexapoda</taxon>
        <taxon>Insecta</taxon>
        <taxon>Pterygota</taxon>
        <taxon>Neoptera</taxon>
        <taxon>Endopterygota</taxon>
        <taxon>Coleoptera</taxon>
        <taxon>Polyphaga</taxon>
        <taxon>Cucujiformia</taxon>
        <taxon>Chrysomeloidea</taxon>
        <taxon>Chrysomelidae</taxon>
        <taxon>Galerucinae</taxon>
        <taxon>Diabroticina</taxon>
        <taxon>Diabroticites</taxon>
        <taxon>Diabrotica</taxon>
    </lineage>
</organism>
<feature type="coiled-coil region" evidence="4">
    <location>
        <begin position="350"/>
        <end position="436"/>
    </location>
</feature>
<dbReference type="PROSITE" id="PS50102">
    <property type="entry name" value="RRM"/>
    <property type="match status" value="2"/>
</dbReference>
<dbReference type="OrthoDB" id="10067824at2759"/>
<dbReference type="RefSeq" id="XP_028137264.1">
    <property type="nucleotide sequence ID" value="XM_028281463.1"/>
</dbReference>
<gene>
    <name evidence="9" type="primary">LOC114331801</name>
</gene>
<evidence type="ECO:0000256" key="5">
    <source>
        <dbReference type="SAM" id="MobiDB-lite"/>
    </source>
</evidence>